<dbReference type="GeneID" id="30411801"/>
<proteinExistence type="predicted"/>
<keyword evidence="6" id="KW-1185">Reference proteome</keyword>
<evidence type="ECO:0000259" key="4">
    <source>
        <dbReference type="PROSITE" id="PS50987"/>
    </source>
</evidence>
<dbReference type="AlphaFoldDB" id="A0A1D3L1G1"/>
<dbReference type="KEGG" id="mcub:MCBB_0954"/>
<dbReference type="RefSeq" id="WP_071906666.1">
    <property type="nucleotide sequence ID" value="NZ_LT607756.1"/>
</dbReference>
<feature type="domain" description="HTH arsR-type" evidence="4">
    <location>
        <begin position="27"/>
        <end position="120"/>
    </location>
</feature>
<dbReference type="STRING" id="118062.MCBB_0954"/>
<dbReference type="InterPro" id="IPR036388">
    <property type="entry name" value="WH-like_DNA-bd_sf"/>
</dbReference>
<evidence type="ECO:0000313" key="5">
    <source>
        <dbReference type="EMBL" id="SCG85514.1"/>
    </source>
</evidence>
<dbReference type="PATRIC" id="fig|129848.4.peg.959"/>
<dbReference type="InterPro" id="IPR001845">
    <property type="entry name" value="HTH_ArsR_DNA-bd_dom"/>
</dbReference>
<dbReference type="GO" id="GO:0003700">
    <property type="term" value="F:DNA-binding transcription factor activity"/>
    <property type="evidence" value="ECO:0007669"/>
    <property type="project" value="InterPro"/>
</dbReference>
<accession>A0A1D3L1G1</accession>
<dbReference type="InterPro" id="IPR036390">
    <property type="entry name" value="WH_DNA-bd_sf"/>
</dbReference>
<dbReference type="PROSITE" id="PS50987">
    <property type="entry name" value="HTH_ARSR_2"/>
    <property type="match status" value="1"/>
</dbReference>
<dbReference type="Pfam" id="PF01022">
    <property type="entry name" value="HTH_5"/>
    <property type="match status" value="1"/>
</dbReference>
<evidence type="ECO:0000256" key="1">
    <source>
        <dbReference type="ARBA" id="ARBA00023015"/>
    </source>
</evidence>
<gene>
    <name evidence="5" type="ORF">MCBB_0954</name>
</gene>
<evidence type="ECO:0000256" key="2">
    <source>
        <dbReference type="ARBA" id="ARBA00023125"/>
    </source>
</evidence>
<dbReference type="Proteomes" id="UP000094707">
    <property type="component" value="Chromosome I"/>
</dbReference>
<protein>
    <submittedName>
        <fullName evidence="5">Putative HTH-type transcriptional regulator MJ1325</fullName>
    </submittedName>
</protein>
<sequence length="120" mass="13877">MKSCETGKSCPDNKQIEKLKEKVSELPSDEILHRYSEIIKAIADPTRLKILYLLNDDELCVCELISALDKPQPTVSHHLNILKNAELVKWRKEGVWIHYKLSNPNMLDILKNLLENERGK</sequence>
<keyword evidence="1" id="KW-0805">Transcription regulation</keyword>
<dbReference type="PRINTS" id="PR00778">
    <property type="entry name" value="HTHARSR"/>
</dbReference>
<dbReference type="InterPro" id="IPR011991">
    <property type="entry name" value="ArsR-like_HTH"/>
</dbReference>
<dbReference type="SMART" id="SM00418">
    <property type="entry name" value="HTH_ARSR"/>
    <property type="match status" value="1"/>
</dbReference>
<dbReference type="GO" id="GO:0003677">
    <property type="term" value="F:DNA binding"/>
    <property type="evidence" value="ECO:0007669"/>
    <property type="project" value="UniProtKB-KW"/>
</dbReference>
<keyword evidence="2" id="KW-0238">DNA-binding</keyword>
<dbReference type="PANTHER" id="PTHR43132:SF2">
    <property type="entry name" value="ARSENICAL RESISTANCE OPERON REPRESSOR ARSR-RELATED"/>
    <property type="match status" value="1"/>
</dbReference>
<dbReference type="NCBIfam" id="NF033788">
    <property type="entry name" value="HTH_metalloreg"/>
    <property type="match status" value="1"/>
</dbReference>
<dbReference type="OrthoDB" id="46231at2157"/>
<dbReference type="EMBL" id="LT607756">
    <property type="protein sequence ID" value="SCG85514.1"/>
    <property type="molecule type" value="Genomic_DNA"/>
</dbReference>
<dbReference type="Gene3D" id="1.10.10.10">
    <property type="entry name" value="Winged helix-like DNA-binding domain superfamily/Winged helix DNA-binding domain"/>
    <property type="match status" value="1"/>
</dbReference>
<dbReference type="CDD" id="cd00090">
    <property type="entry name" value="HTH_ARSR"/>
    <property type="match status" value="1"/>
</dbReference>
<name>A0A1D3L1G1_9EURY</name>
<dbReference type="SUPFAM" id="SSF46785">
    <property type="entry name" value="Winged helix' DNA-binding domain"/>
    <property type="match status" value="1"/>
</dbReference>
<organism evidence="5 6">
    <name type="scientific">Methanobacterium congolense</name>
    <dbReference type="NCBI Taxonomy" id="118062"/>
    <lineage>
        <taxon>Archaea</taxon>
        <taxon>Methanobacteriati</taxon>
        <taxon>Methanobacteriota</taxon>
        <taxon>Methanomada group</taxon>
        <taxon>Methanobacteria</taxon>
        <taxon>Methanobacteriales</taxon>
        <taxon>Methanobacteriaceae</taxon>
        <taxon>Methanobacterium</taxon>
    </lineage>
</organism>
<reference evidence="5 6" key="1">
    <citation type="submission" date="2016-08" db="EMBL/GenBank/DDBJ databases">
        <authorList>
            <person name="Seilhamer J.J."/>
        </authorList>
    </citation>
    <scope>NUCLEOTIDE SEQUENCE [LARGE SCALE GENOMIC DNA]</scope>
    <source>
        <strain evidence="5">Buetzberg</strain>
    </source>
</reference>
<keyword evidence="3" id="KW-0804">Transcription</keyword>
<evidence type="ECO:0000313" key="6">
    <source>
        <dbReference type="Proteomes" id="UP000094707"/>
    </source>
</evidence>
<dbReference type="PANTHER" id="PTHR43132">
    <property type="entry name" value="ARSENICAL RESISTANCE OPERON REPRESSOR ARSR-RELATED"/>
    <property type="match status" value="1"/>
</dbReference>
<evidence type="ECO:0000256" key="3">
    <source>
        <dbReference type="ARBA" id="ARBA00023163"/>
    </source>
</evidence>
<dbReference type="InterPro" id="IPR051011">
    <property type="entry name" value="Metal_resp_trans_reg"/>
</dbReference>